<evidence type="ECO:0000256" key="1">
    <source>
        <dbReference type="SAM" id="MobiDB-lite"/>
    </source>
</evidence>
<gene>
    <name evidence="2" type="ORF">KFK09_006478</name>
</gene>
<feature type="compositionally biased region" description="Basic and acidic residues" evidence="1">
    <location>
        <begin position="63"/>
        <end position="79"/>
    </location>
</feature>
<protein>
    <submittedName>
        <fullName evidence="2">Uncharacterized protein</fullName>
    </submittedName>
</protein>
<dbReference type="EMBL" id="JAGYWB010000006">
    <property type="protein sequence ID" value="KAI0519038.1"/>
    <property type="molecule type" value="Genomic_DNA"/>
</dbReference>
<evidence type="ECO:0000313" key="2">
    <source>
        <dbReference type="EMBL" id="KAI0519038.1"/>
    </source>
</evidence>
<sequence length="147" mass="17354">MDSEQIQWTLDLIVDQLGMVTQQIRETKEELVDFRMQAGECLDNIERLGHPTIYTPSKPHSPYVDENRTEYKPPRDHYSHNPRPNHEPVGQEAPWRDNDAQLLRNIRIDDNDAQLLRNIRINAPSFDGTLEHQVFLDWLKGMDSYFR</sequence>
<dbReference type="SMR" id="A0A8T3BPQ2"/>
<name>A0A8T3BPQ2_DENNO</name>
<reference evidence="2" key="1">
    <citation type="journal article" date="2022" name="Front. Genet.">
        <title>Chromosome-Scale Assembly of the Dendrobium nobile Genome Provides Insights Into the Molecular Mechanism of the Biosynthesis of the Medicinal Active Ingredient of Dendrobium.</title>
        <authorList>
            <person name="Xu Q."/>
            <person name="Niu S.-C."/>
            <person name="Li K.-L."/>
            <person name="Zheng P.-J."/>
            <person name="Zhang X.-J."/>
            <person name="Jia Y."/>
            <person name="Liu Y."/>
            <person name="Niu Y.-X."/>
            <person name="Yu L.-H."/>
            <person name="Chen D.-F."/>
            <person name="Zhang G.-Q."/>
        </authorList>
    </citation>
    <scope>NUCLEOTIDE SEQUENCE</scope>
    <source>
        <tissue evidence="2">Leaf</tissue>
    </source>
</reference>
<comment type="caution">
    <text evidence="2">The sequence shown here is derived from an EMBL/GenBank/DDBJ whole genome shotgun (WGS) entry which is preliminary data.</text>
</comment>
<organism evidence="2 3">
    <name type="scientific">Dendrobium nobile</name>
    <name type="common">Orchid</name>
    <dbReference type="NCBI Taxonomy" id="94219"/>
    <lineage>
        <taxon>Eukaryota</taxon>
        <taxon>Viridiplantae</taxon>
        <taxon>Streptophyta</taxon>
        <taxon>Embryophyta</taxon>
        <taxon>Tracheophyta</taxon>
        <taxon>Spermatophyta</taxon>
        <taxon>Magnoliopsida</taxon>
        <taxon>Liliopsida</taxon>
        <taxon>Asparagales</taxon>
        <taxon>Orchidaceae</taxon>
        <taxon>Epidendroideae</taxon>
        <taxon>Malaxideae</taxon>
        <taxon>Dendrobiinae</taxon>
        <taxon>Dendrobium</taxon>
    </lineage>
</organism>
<feature type="region of interest" description="Disordered" evidence="1">
    <location>
        <begin position="50"/>
        <end position="94"/>
    </location>
</feature>
<accession>A0A8T3BPQ2</accession>
<evidence type="ECO:0000313" key="3">
    <source>
        <dbReference type="Proteomes" id="UP000829196"/>
    </source>
</evidence>
<keyword evidence="3" id="KW-1185">Reference proteome</keyword>
<dbReference type="Proteomes" id="UP000829196">
    <property type="component" value="Unassembled WGS sequence"/>
</dbReference>
<proteinExistence type="predicted"/>
<dbReference type="AlphaFoldDB" id="A0A8T3BPQ2"/>